<sequence>PLAAQKRNAFGSCQERKIFPLYHAPDRLGNELAPVKGDPVLGPGTYNIDEVSFASGLPKTSIKGYAVGARTATRFPPDLNVKGENSSLCFSLFRPGTYIADKLHHRHVTWPMKFGSPDWSMIPTLERRALRTELLTDLEFRKHRNRVAYLSLYYS</sequence>
<dbReference type="GeneTree" id="ENSGT00390000001017"/>
<dbReference type="Ensembl" id="ENSSPUT00000012023.1">
    <property type="protein sequence ID" value="ENSSPUP00000011284.1"/>
    <property type="gene ID" value="ENSSPUG00000008649.1"/>
</dbReference>
<evidence type="ECO:0000313" key="2">
    <source>
        <dbReference type="Proteomes" id="UP000694392"/>
    </source>
</evidence>
<dbReference type="AlphaFoldDB" id="A0A8D0GX02"/>
<dbReference type="OMA" id="HRHVTWP"/>
<evidence type="ECO:0000313" key="1">
    <source>
        <dbReference type="Ensembl" id="ENSSPUP00000011284.1"/>
    </source>
</evidence>
<gene>
    <name evidence="1" type="primary">CIMAP3</name>
</gene>
<dbReference type="GO" id="GO:0031267">
    <property type="term" value="F:small GTPase binding"/>
    <property type="evidence" value="ECO:0007669"/>
    <property type="project" value="Ensembl"/>
</dbReference>
<proteinExistence type="predicted"/>
<organism evidence="1 2">
    <name type="scientific">Sphenodon punctatus</name>
    <name type="common">Tuatara</name>
    <name type="synonym">Hatteria punctata</name>
    <dbReference type="NCBI Taxonomy" id="8508"/>
    <lineage>
        <taxon>Eukaryota</taxon>
        <taxon>Metazoa</taxon>
        <taxon>Chordata</taxon>
        <taxon>Craniata</taxon>
        <taxon>Vertebrata</taxon>
        <taxon>Euteleostomi</taxon>
        <taxon>Lepidosauria</taxon>
        <taxon>Sphenodontia</taxon>
        <taxon>Sphenodontidae</taxon>
        <taxon>Sphenodon</taxon>
    </lineage>
</organism>
<dbReference type="GO" id="GO:0019901">
    <property type="term" value="F:protein kinase binding"/>
    <property type="evidence" value="ECO:0007669"/>
    <property type="project" value="Ensembl"/>
</dbReference>
<reference evidence="1" key="2">
    <citation type="submission" date="2025-09" db="UniProtKB">
        <authorList>
            <consortium name="Ensembl"/>
        </authorList>
    </citation>
    <scope>IDENTIFICATION</scope>
</reference>
<protein>
    <submittedName>
        <fullName evidence="1">Ciliary microtubule associated protein 3</fullName>
    </submittedName>
</protein>
<name>A0A8D0GX02_SPHPU</name>
<dbReference type="GO" id="GO:0048487">
    <property type="term" value="F:beta-tubulin binding"/>
    <property type="evidence" value="ECO:0007669"/>
    <property type="project" value="Ensembl"/>
</dbReference>
<keyword evidence="2" id="KW-1185">Reference proteome</keyword>
<dbReference type="InterPro" id="IPR033602">
    <property type="entry name" value="CIMAP3"/>
</dbReference>
<dbReference type="PANTHER" id="PTHR31508:SF2">
    <property type="entry name" value="PROTEIN PITCHFORK"/>
    <property type="match status" value="1"/>
</dbReference>
<dbReference type="PANTHER" id="PTHR31508">
    <property type="entry name" value="PROTEIN PITCHFORK"/>
    <property type="match status" value="1"/>
</dbReference>
<accession>A0A8D0GX02</accession>
<dbReference type="Proteomes" id="UP000694392">
    <property type="component" value="Unplaced"/>
</dbReference>
<dbReference type="GO" id="GO:0043015">
    <property type="term" value="F:gamma-tubulin binding"/>
    <property type="evidence" value="ECO:0007669"/>
    <property type="project" value="Ensembl"/>
</dbReference>
<reference evidence="1" key="1">
    <citation type="submission" date="2025-08" db="UniProtKB">
        <authorList>
            <consortium name="Ensembl"/>
        </authorList>
    </citation>
    <scope>IDENTIFICATION</scope>
</reference>
<dbReference type="GO" id="GO:0031344">
    <property type="term" value="P:regulation of cell projection organization"/>
    <property type="evidence" value="ECO:0007669"/>
    <property type="project" value="TreeGrafter"/>
</dbReference>
<dbReference type="GO" id="GO:0019894">
    <property type="term" value="F:kinesin binding"/>
    <property type="evidence" value="ECO:0007669"/>
    <property type="project" value="Ensembl"/>
</dbReference>